<proteinExistence type="predicted"/>
<accession>A0ABY1RER2</accession>
<protein>
    <submittedName>
        <fullName evidence="1">Uncharacterized protein</fullName>
    </submittedName>
</protein>
<evidence type="ECO:0000313" key="1">
    <source>
        <dbReference type="EMBL" id="SMQ72512.1"/>
    </source>
</evidence>
<dbReference type="Proteomes" id="UP000194464">
    <property type="component" value="Unassembled WGS sequence"/>
</dbReference>
<sequence length="172" mass="18397">MVWRSGVPEGSLEDDPWVGAVRASLEAQAMAINRNDFSRPSLNATTAYDLRSRLYGASLDRLTNSGNTEVLPGPLPFAPVEVTDGADASVAAVRGCVAAQWASTEGTPPETLDARGIEYRLERDGDARVVTSTSNLPDLDCSTIELPVALFDPAPEPSTVDDVQKIVRPTRD</sequence>
<organism evidence="1 2">
    <name type="scientific">Plantibacter elymi</name>
    <name type="common">nom. nud.</name>
    <dbReference type="NCBI Taxonomy" id="199708"/>
    <lineage>
        <taxon>Bacteria</taxon>
        <taxon>Bacillati</taxon>
        <taxon>Actinomycetota</taxon>
        <taxon>Actinomycetes</taxon>
        <taxon>Micrococcales</taxon>
        <taxon>Microbacteriaceae</taxon>
        <taxon>Plantibacter</taxon>
    </lineage>
</organism>
<comment type="caution">
    <text evidence="1">The sequence shown here is derived from an EMBL/GenBank/DDBJ whole genome shotgun (WGS) entry which is preliminary data.</text>
</comment>
<reference evidence="1 2" key="1">
    <citation type="submission" date="2017-04" db="EMBL/GenBank/DDBJ databases">
        <authorList>
            <person name="Varghese N."/>
            <person name="Submissions S."/>
        </authorList>
    </citation>
    <scope>NUCLEOTIDE SEQUENCE [LARGE SCALE GENOMIC DNA]</scope>
    <source>
        <strain evidence="1 2">VKM Ac-1784</strain>
    </source>
</reference>
<name>A0ABY1RER2_9MICO</name>
<gene>
    <name evidence="1" type="ORF">SAMN06295909_2789</name>
</gene>
<evidence type="ECO:0000313" key="2">
    <source>
        <dbReference type="Proteomes" id="UP000194464"/>
    </source>
</evidence>
<dbReference type="EMBL" id="FXWJ01000004">
    <property type="protein sequence ID" value="SMQ72512.1"/>
    <property type="molecule type" value="Genomic_DNA"/>
</dbReference>
<keyword evidence="2" id="KW-1185">Reference proteome</keyword>